<dbReference type="InterPro" id="IPR046039">
    <property type="entry name" value="DUF5997"/>
</dbReference>
<dbReference type="Proteomes" id="UP001142372">
    <property type="component" value="Unassembled WGS sequence"/>
</dbReference>
<gene>
    <name evidence="1" type="ORF">GCM10017584_18330</name>
</gene>
<dbReference type="AlphaFoldDB" id="A0A9W6M037"/>
<reference evidence="1" key="2">
    <citation type="submission" date="2023-01" db="EMBL/GenBank/DDBJ databases">
        <authorList>
            <person name="Sun Q."/>
            <person name="Evtushenko L."/>
        </authorList>
    </citation>
    <scope>NUCLEOTIDE SEQUENCE</scope>
    <source>
        <strain evidence="1">VKM Ac-1401</strain>
    </source>
</reference>
<evidence type="ECO:0000313" key="1">
    <source>
        <dbReference type="EMBL" id="GLJ76259.1"/>
    </source>
</evidence>
<proteinExistence type="predicted"/>
<sequence>MISRREAALRLDISLEMAKRHDIPSRMTESEFAELSNDPPAWLVQSRANRTGKKPVWVQLTCDVCGFTESTRPKKWWPDFTYLSCDHHPASDLPDPLPSLHRREVDGIGSRFIGIVDE</sequence>
<accession>A0A9W6M037</accession>
<name>A0A9W6M037_9MICO</name>
<dbReference type="RefSeq" id="WP_271176918.1">
    <property type="nucleotide sequence ID" value="NZ_BAAAJO010000005.1"/>
</dbReference>
<comment type="caution">
    <text evidence="1">The sequence shown here is derived from an EMBL/GenBank/DDBJ whole genome shotgun (WGS) entry which is preliminary data.</text>
</comment>
<dbReference type="EMBL" id="BSEN01000006">
    <property type="protein sequence ID" value="GLJ76259.1"/>
    <property type="molecule type" value="Genomic_DNA"/>
</dbReference>
<dbReference type="Pfam" id="PF19460">
    <property type="entry name" value="DUF5997"/>
    <property type="match status" value="1"/>
</dbReference>
<keyword evidence="2" id="KW-1185">Reference proteome</keyword>
<evidence type="ECO:0000313" key="2">
    <source>
        <dbReference type="Proteomes" id="UP001142372"/>
    </source>
</evidence>
<reference evidence="1" key="1">
    <citation type="journal article" date="2014" name="Int. J. Syst. Evol. Microbiol.">
        <title>Complete genome sequence of Corynebacterium casei LMG S-19264T (=DSM 44701T), isolated from a smear-ripened cheese.</title>
        <authorList>
            <consortium name="US DOE Joint Genome Institute (JGI-PGF)"/>
            <person name="Walter F."/>
            <person name="Albersmeier A."/>
            <person name="Kalinowski J."/>
            <person name="Ruckert C."/>
        </authorList>
    </citation>
    <scope>NUCLEOTIDE SEQUENCE</scope>
    <source>
        <strain evidence="1">VKM Ac-1401</strain>
    </source>
</reference>
<protein>
    <submittedName>
        <fullName evidence="1">Uncharacterized protein</fullName>
    </submittedName>
</protein>
<organism evidence="1 2">
    <name type="scientific">Leifsonia poae</name>
    <dbReference type="NCBI Taxonomy" id="110933"/>
    <lineage>
        <taxon>Bacteria</taxon>
        <taxon>Bacillati</taxon>
        <taxon>Actinomycetota</taxon>
        <taxon>Actinomycetes</taxon>
        <taxon>Micrococcales</taxon>
        <taxon>Microbacteriaceae</taxon>
        <taxon>Leifsonia</taxon>
    </lineage>
</organism>